<dbReference type="OrthoDB" id="9808843at2"/>
<dbReference type="SUPFAM" id="SSF46894">
    <property type="entry name" value="C-terminal effector domain of the bipartite response regulators"/>
    <property type="match status" value="1"/>
</dbReference>
<dbReference type="SUPFAM" id="SSF52172">
    <property type="entry name" value="CheY-like"/>
    <property type="match status" value="1"/>
</dbReference>
<evidence type="ECO:0000313" key="8">
    <source>
        <dbReference type="Proteomes" id="UP000294543"/>
    </source>
</evidence>
<evidence type="ECO:0000259" key="6">
    <source>
        <dbReference type="PROSITE" id="PS50110"/>
    </source>
</evidence>
<dbReference type="GO" id="GO:0003677">
    <property type="term" value="F:DNA binding"/>
    <property type="evidence" value="ECO:0007669"/>
    <property type="project" value="UniProtKB-KW"/>
</dbReference>
<feature type="compositionally biased region" description="Low complexity" evidence="5">
    <location>
        <begin position="18"/>
        <end position="32"/>
    </location>
</feature>
<dbReference type="InterPro" id="IPR016032">
    <property type="entry name" value="Sig_transdc_resp-reg_C-effctor"/>
</dbReference>
<feature type="compositionally biased region" description="Basic residues" evidence="5">
    <location>
        <begin position="8"/>
        <end position="17"/>
    </location>
</feature>
<comment type="caution">
    <text evidence="7">The sequence shown here is derived from an EMBL/GenBank/DDBJ whole genome shotgun (WGS) entry which is preliminary data.</text>
</comment>
<evidence type="ECO:0000256" key="3">
    <source>
        <dbReference type="ARBA" id="ARBA00023163"/>
    </source>
</evidence>
<dbReference type="AlphaFoldDB" id="A0A4V2YFY4"/>
<evidence type="ECO:0000256" key="5">
    <source>
        <dbReference type="SAM" id="MobiDB-lite"/>
    </source>
</evidence>
<evidence type="ECO:0000256" key="2">
    <source>
        <dbReference type="ARBA" id="ARBA00023125"/>
    </source>
</evidence>
<dbReference type="InterPro" id="IPR000792">
    <property type="entry name" value="Tscrpt_reg_LuxR_C"/>
</dbReference>
<dbReference type="GO" id="GO:0006355">
    <property type="term" value="P:regulation of DNA-templated transcription"/>
    <property type="evidence" value="ECO:0007669"/>
    <property type="project" value="InterPro"/>
</dbReference>
<dbReference type="EMBL" id="SMKP01000008">
    <property type="protein sequence ID" value="TDD24947.1"/>
    <property type="molecule type" value="Genomic_DNA"/>
</dbReference>
<feature type="domain" description="Response regulatory" evidence="6">
    <location>
        <begin position="1"/>
        <end position="94"/>
    </location>
</feature>
<dbReference type="Proteomes" id="UP000294543">
    <property type="component" value="Unassembled WGS sequence"/>
</dbReference>
<evidence type="ECO:0000313" key="7">
    <source>
        <dbReference type="EMBL" id="TDD24947.1"/>
    </source>
</evidence>
<evidence type="ECO:0000256" key="4">
    <source>
        <dbReference type="PROSITE-ProRule" id="PRU00169"/>
    </source>
</evidence>
<dbReference type="InterPro" id="IPR011006">
    <property type="entry name" value="CheY-like_superfamily"/>
</dbReference>
<protein>
    <submittedName>
        <fullName evidence="7">Response regulator transcription factor</fullName>
    </submittedName>
</protein>
<dbReference type="PANTHER" id="PTHR43214:SF24">
    <property type="entry name" value="TRANSCRIPTIONAL REGULATORY PROTEIN NARL-RELATED"/>
    <property type="match status" value="1"/>
</dbReference>
<keyword evidence="2" id="KW-0238">DNA-binding</keyword>
<reference evidence="7 8" key="1">
    <citation type="submission" date="2019-03" db="EMBL/GenBank/DDBJ databases">
        <title>Draft genome sequences of novel Actinobacteria.</title>
        <authorList>
            <person name="Sahin N."/>
            <person name="Ay H."/>
            <person name="Saygin H."/>
        </authorList>
    </citation>
    <scope>NUCLEOTIDE SEQUENCE [LARGE SCALE GENOMIC DNA]</scope>
    <source>
        <strain evidence="7 8">KC712</strain>
    </source>
</reference>
<comment type="caution">
    <text evidence="4">Lacks conserved residue(s) required for the propagation of feature annotation.</text>
</comment>
<sequence>MPEASARLLRRQHHPAPARRGPAATPARGAPCPGCGSGSARHCPPGETASVRVLILTTFDLDAYVYAGLRAGAGGFLLKDTPPDGLLTAIRVVAAGEALLAPTVTRRLIAEFTRRPATPPLAPDLDGVTEREREVLTLIARGLSNAEICAYLHLSPWQAFSLNRAAGAEPLPG</sequence>
<gene>
    <name evidence="7" type="ORF">E1294_04495</name>
</gene>
<dbReference type="Gene3D" id="3.40.50.2300">
    <property type="match status" value="1"/>
</dbReference>
<dbReference type="GO" id="GO:0000160">
    <property type="term" value="P:phosphorelay signal transduction system"/>
    <property type="evidence" value="ECO:0007669"/>
    <property type="project" value="InterPro"/>
</dbReference>
<name>A0A4V2YFY4_9ACTN</name>
<dbReference type="Pfam" id="PF00196">
    <property type="entry name" value="GerE"/>
    <property type="match status" value="1"/>
</dbReference>
<dbReference type="InterPro" id="IPR039420">
    <property type="entry name" value="WalR-like"/>
</dbReference>
<organism evidence="7 8">
    <name type="scientific">Nonomuraea diastatica</name>
    <dbReference type="NCBI Taxonomy" id="1848329"/>
    <lineage>
        <taxon>Bacteria</taxon>
        <taxon>Bacillati</taxon>
        <taxon>Actinomycetota</taxon>
        <taxon>Actinomycetes</taxon>
        <taxon>Streptosporangiales</taxon>
        <taxon>Streptosporangiaceae</taxon>
        <taxon>Nonomuraea</taxon>
    </lineage>
</organism>
<keyword evidence="8" id="KW-1185">Reference proteome</keyword>
<dbReference type="PRINTS" id="PR00038">
    <property type="entry name" value="HTHLUXR"/>
</dbReference>
<dbReference type="PANTHER" id="PTHR43214">
    <property type="entry name" value="TWO-COMPONENT RESPONSE REGULATOR"/>
    <property type="match status" value="1"/>
</dbReference>
<dbReference type="PROSITE" id="PS50110">
    <property type="entry name" value="RESPONSE_REGULATORY"/>
    <property type="match status" value="1"/>
</dbReference>
<keyword evidence="1" id="KW-0805">Transcription regulation</keyword>
<keyword evidence="3" id="KW-0804">Transcription</keyword>
<accession>A0A4V2YFY4</accession>
<proteinExistence type="predicted"/>
<dbReference type="InterPro" id="IPR001789">
    <property type="entry name" value="Sig_transdc_resp-reg_receiver"/>
</dbReference>
<evidence type="ECO:0000256" key="1">
    <source>
        <dbReference type="ARBA" id="ARBA00023015"/>
    </source>
</evidence>
<feature type="region of interest" description="Disordered" evidence="5">
    <location>
        <begin position="1"/>
        <end position="32"/>
    </location>
</feature>